<gene>
    <name evidence="2" type="ORF">ACA1_195270</name>
</gene>
<proteinExistence type="predicted"/>
<evidence type="ECO:0000256" key="1">
    <source>
        <dbReference type="SAM" id="SignalP"/>
    </source>
</evidence>
<reference evidence="2 3" key="1">
    <citation type="journal article" date="2013" name="Genome Biol.">
        <title>Genome of Acanthamoeba castellanii highlights extensive lateral gene transfer and early evolution of tyrosine kinase signaling.</title>
        <authorList>
            <person name="Clarke M."/>
            <person name="Lohan A.J."/>
            <person name="Liu B."/>
            <person name="Lagkouvardos I."/>
            <person name="Roy S."/>
            <person name="Zafar N."/>
            <person name="Bertelli C."/>
            <person name="Schilde C."/>
            <person name="Kianianmomeni A."/>
            <person name="Burglin T.R."/>
            <person name="Frech C."/>
            <person name="Turcotte B."/>
            <person name="Kopec K.O."/>
            <person name="Synnott J.M."/>
            <person name="Choo C."/>
            <person name="Paponov I."/>
            <person name="Finkler A."/>
            <person name="Soon Heng Tan C."/>
            <person name="Hutchins A.P."/>
            <person name="Weinmeier T."/>
            <person name="Rattei T."/>
            <person name="Chu J.S."/>
            <person name="Gimenez G."/>
            <person name="Irimia M."/>
            <person name="Rigden D.J."/>
            <person name="Fitzpatrick D.A."/>
            <person name="Lorenzo-Morales J."/>
            <person name="Bateman A."/>
            <person name="Chiu C.H."/>
            <person name="Tang P."/>
            <person name="Hegemann P."/>
            <person name="Fromm H."/>
            <person name="Raoult D."/>
            <person name="Greub G."/>
            <person name="Miranda-Saavedra D."/>
            <person name="Chen N."/>
            <person name="Nash P."/>
            <person name="Ginger M.L."/>
            <person name="Horn M."/>
            <person name="Schaap P."/>
            <person name="Caler L."/>
            <person name="Loftus B."/>
        </authorList>
    </citation>
    <scope>NUCLEOTIDE SEQUENCE [LARGE SCALE GENOMIC DNA]</scope>
    <source>
        <strain evidence="2 3">Neff</strain>
    </source>
</reference>
<feature type="signal peptide" evidence="1">
    <location>
        <begin position="1"/>
        <end position="32"/>
    </location>
</feature>
<dbReference type="VEuPathDB" id="AmoebaDB:ACA1_195270"/>
<accession>L8H5J7</accession>
<protein>
    <submittedName>
        <fullName evidence="2">Uncharacterized protein</fullName>
    </submittedName>
</protein>
<dbReference type="KEGG" id="acan:ACA1_195270"/>
<dbReference type="AlphaFoldDB" id="L8H5J7"/>
<dbReference type="Proteomes" id="UP000011083">
    <property type="component" value="Unassembled WGS sequence"/>
</dbReference>
<name>L8H5J7_ACACF</name>
<sequence length="109" mass="11360">MGRREGRWGCGLLLPQSLLLLLLLLLCGHAHATLVAYYSFDNATVDSIPALSGYCPANVPVALAGPAFAAVNDSGMFNQGLCFLSSRGYMGTCLPTSLLVCSCSASMQG</sequence>
<keyword evidence="3" id="KW-1185">Reference proteome</keyword>
<dbReference type="RefSeq" id="XP_004367470.1">
    <property type="nucleotide sequence ID" value="XM_004367413.1"/>
</dbReference>
<keyword evidence="1" id="KW-0732">Signal</keyword>
<dbReference type="EMBL" id="KB007917">
    <property type="protein sequence ID" value="ELR20445.1"/>
    <property type="molecule type" value="Genomic_DNA"/>
</dbReference>
<evidence type="ECO:0000313" key="3">
    <source>
        <dbReference type="Proteomes" id="UP000011083"/>
    </source>
</evidence>
<feature type="chain" id="PRO_5003990757" evidence="1">
    <location>
        <begin position="33"/>
        <end position="109"/>
    </location>
</feature>
<evidence type="ECO:0000313" key="2">
    <source>
        <dbReference type="EMBL" id="ELR20445.1"/>
    </source>
</evidence>
<dbReference type="GeneID" id="14921301"/>
<organism evidence="2 3">
    <name type="scientific">Acanthamoeba castellanii (strain ATCC 30010 / Neff)</name>
    <dbReference type="NCBI Taxonomy" id="1257118"/>
    <lineage>
        <taxon>Eukaryota</taxon>
        <taxon>Amoebozoa</taxon>
        <taxon>Discosea</taxon>
        <taxon>Longamoebia</taxon>
        <taxon>Centramoebida</taxon>
        <taxon>Acanthamoebidae</taxon>
        <taxon>Acanthamoeba</taxon>
    </lineage>
</organism>